<dbReference type="AlphaFoldDB" id="A0A077WW06"/>
<accession>A0A077WW06</accession>
<protein>
    <submittedName>
        <fullName evidence="1">Uncharacterized protein</fullName>
    </submittedName>
</protein>
<gene>
    <name evidence="1" type="ORF">LRAMOSA11418</name>
</gene>
<dbReference type="OrthoDB" id="2301767at2759"/>
<proteinExistence type="predicted"/>
<organism evidence="1">
    <name type="scientific">Lichtheimia ramosa</name>
    <dbReference type="NCBI Taxonomy" id="688394"/>
    <lineage>
        <taxon>Eukaryota</taxon>
        <taxon>Fungi</taxon>
        <taxon>Fungi incertae sedis</taxon>
        <taxon>Mucoromycota</taxon>
        <taxon>Mucoromycotina</taxon>
        <taxon>Mucoromycetes</taxon>
        <taxon>Mucorales</taxon>
        <taxon>Lichtheimiaceae</taxon>
        <taxon>Lichtheimia</taxon>
    </lineage>
</organism>
<name>A0A077WW06_9FUNG</name>
<sequence length="223" mass="24801">MQSADIWYLATSVGWVYGWIRLYTTSTSSFAGSSSSSTAVPVSSSPHVSSCQQVHDSLHALRRALGNEIARRVAAVTGGNRDVISKTGARIEFLRQEIESMQELAVLVAPPHPSAQVSSSSVGSRIPPGLPYMQWTGYVWCNEYHTYPTVQKCLLAFEHIIRAASCDINQVWHKYLPIRLSPKHRSWSGVVLLIRSGIRLSDLNPIQDFRSGYHFLIYGRILG</sequence>
<evidence type="ECO:0000313" key="1">
    <source>
        <dbReference type="EMBL" id="CDS10932.1"/>
    </source>
</evidence>
<reference evidence="1" key="1">
    <citation type="journal article" date="2014" name="Genome Announc.">
        <title>De novo whole-genome sequence and genome annotation of Lichtheimia ramosa.</title>
        <authorList>
            <person name="Linde J."/>
            <person name="Schwartze V."/>
            <person name="Binder U."/>
            <person name="Lass-Florl C."/>
            <person name="Voigt K."/>
            <person name="Horn F."/>
        </authorList>
    </citation>
    <scope>NUCLEOTIDE SEQUENCE</scope>
    <source>
        <strain evidence="1">JMRC FSU:6197</strain>
    </source>
</reference>
<dbReference type="EMBL" id="LK023345">
    <property type="protein sequence ID" value="CDS10932.1"/>
    <property type="molecule type" value="Genomic_DNA"/>
</dbReference>